<name>A0A2S4PZ19_9PEZI</name>
<keyword evidence="1" id="KW-0539">Nucleus</keyword>
<dbReference type="STRING" id="225359.A0A2S4PZ19"/>
<dbReference type="PROSITE" id="PS51294">
    <property type="entry name" value="HTH_MYB"/>
    <property type="match status" value="1"/>
</dbReference>
<dbReference type="PANTHER" id="PTHR46734:SF1">
    <property type="entry name" value="TELOMERIC REPEAT-BINDING FACTOR 1"/>
    <property type="match status" value="1"/>
</dbReference>
<dbReference type="AlphaFoldDB" id="A0A2S4PZ19"/>
<evidence type="ECO:0000256" key="1">
    <source>
        <dbReference type="ARBA" id="ARBA00023242"/>
    </source>
</evidence>
<dbReference type="PROSITE" id="PS50090">
    <property type="entry name" value="MYB_LIKE"/>
    <property type="match status" value="2"/>
</dbReference>
<keyword evidence="6" id="KW-1185">Reference proteome</keyword>
<dbReference type="InterPro" id="IPR017930">
    <property type="entry name" value="Myb_dom"/>
</dbReference>
<feature type="domain" description="Myb-like" evidence="3">
    <location>
        <begin position="359"/>
        <end position="413"/>
    </location>
</feature>
<organism evidence="5 6">
    <name type="scientific">Erysiphe pulchra</name>
    <dbReference type="NCBI Taxonomy" id="225359"/>
    <lineage>
        <taxon>Eukaryota</taxon>
        <taxon>Fungi</taxon>
        <taxon>Dikarya</taxon>
        <taxon>Ascomycota</taxon>
        <taxon>Pezizomycotina</taxon>
        <taxon>Leotiomycetes</taxon>
        <taxon>Erysiphales</taxon>
        <taxon>Erysiphaceae</taxon>
        <taxon>Erysiphe</taxon>
    </lineage>
</organism>
<evidence type="ECO:0000259" key="3">
    <source>
        <dbReference type="PROSITE" id="PS50090"/>
    </source>
</evidence>
<feature type="domain" description="Myb-like" evidence="3">
    <location>
        <begin position="222"/>
        <end position="275"/>
    </location>
</feature>
<dbReference type="InterPro" id="IPR001005">
    <property type="entry name" value="SANT/Myb"/>
</dbReference>
<evidence type="ECO:0000259" key="4">
    <source>
        <dbReference type="PROSITE" id="PS51294"/>
    </source>
</evidence>
<gene>
    <name evidence="5" type="ORF">EPUL_002553</name>
</gene>
<dbReference type="Gene3D" id="1.10.246.220">
    <property type="match status" value="1"/>
</dbReference>
<accession>A0A2S4PZ19</accession>
<protein>
    <recommendedName>
        <fullName evidence="7">Myb-like domain-containing protein</fullName>
    </recommendedName>
</protein>
<dbReference type="Proteomes" id="UP000237438">
    <property type="component" value="Unassembled WGS sequence"/>
</dbReference>
<dbReference type="SUPFAM" id="SSF46689">
    <property type="entry name" value="Homeodomain-like"/>
    <property type="match status" value="2"/>
</dbReference>
<dbReference type="Pfam" id="PF13921">
    <property type="entry name" value="Myb_DNA-bind_6"/>
    <property type="match status" value="1"/>
</dbReference>
<dbReference type="Pfam" id="PF00249">
    <property type="entry name" value="Myb_DNA-binding"/>
    <property type="match status" value="1"/>
</dbReference>
<dbReference type="InterPro" id="IPR009057">
    <property type="entry name" value="Homeodomain-like_sf"/>
</dbReference>
<dbReference type="CDD" id="cd11660">
    <property type="entry name" value="SANT_TRF"/>
    <property type="match status" value="2"/>
</dbReference>
<feature type="domain" description="HTH myb-type" evidence="4">
    <location>
        <begin position="222"/>
        <end position="281"/>
    </location>
</feature>
<evidence type="ECO:0008006" key="7">
    <source>
        <dbReference type="Google" id="ProtNLM"/>
    </source>
</evidence>
<dbReference type="EMBL" id="PEDP01000161">
    <property type="protein sequence ID" value="POS87265.1"/>
    <property type="molecule type" value="Genomic_DNA"/>
</dbReference>
<comment type="caution">
    <text evidence="5">The sequence shown here is derived from an EMBL/GenBank/DDBJ whole genome shotgun (WGS) entry which is preliminary data.</text>
</comment>
<evidence type="ECO:0000313" key="6">
    <source>
        <dbReference type="Proteomes" id="UP000237438"/>
    </source>
</evidence>
<dbReference type="InterPro" id="IPR052450">
    <property type="entry name" value="TRBD-Containing_Protein"/>
</dbReference>
<evidence type="ECO:0000313" key="5">
    <source>
        <dbReference type="EMBL" id="POS87265.1"/>
    </source>
</evidence>
<dbReference type="SMART" id="SM00717">
    <property type="entry name" value="SANT"/>
    <property type="match status" value="2"/>
</dbReference>
<reference evidence="5 6" key="1">
    <citation type="submission" date="2017-10" db="EMBL/GenBank/DDBJ databases">
        <title>Development of genomic resources for the powdery mildew, Erysiphe pulchra.</title>
        <authorList>
            <person name="Wadl P.A."/>
            <person name="Mack B.M."/>
            <person name="Moore G."/>
            <person name="Beltz S.B."/>
        </authorList>
    </citation>
    <scope>NUCLEOTIDE SEQUENCE [LARGE SCALE GENOMIC DNA]</scope>
    <source>
        <strain evidence="5">Cflorida</strain>
    </source>
</reference>
<feature type="compositionally biased region" description="Basic and acidic residues" evidence="2">
    <location>
        <begin position="47"/>
        <end position="62"/>
    </location>
</feature>
<dbReference type="OrthoDB" id="608866at2759"/>
<feature type="region of interest" description="Disordered" evidence="2">
    <location>
        <begin position="47"/>
        <end position="69"/>
    </location>
</feature>
<evidence type="ECO:0000256" key="2">
    <source>
        <dbReference type="SAM" id="MobiDB-lite"/>
    </source>
</evidence>
<dbReference type="PANTHER" id="PTHR46734">
    <property type="entry name" value="TELOMERIC REPEAT-BINDING FACTOR 1 TERF1"/>
    <property type="match status" value="1"/>
</dbReference>
<dbReference type="Gene3D" id="1.10.10.60">
    <property type="entry name" value="Homeodomain-like"/>
    <property type="match status" value="1"/>
</dbReference>
<proteinExistence type="predicted"/>
<sequence>MNSCNTTIEPRLIALLNDTSPTYTDPAYIELPPLQKPSISKTLCRPPHHEPATGELKREKETSLQLNSSQTSILLTVDDESSLNNPDKRLSNSRVECTIGDSSRQSLSKILDVSDCGNLNLSKKINTIDSNKDDFVQLPRPTKKQKTTKQVVPPIIIGLYQPPPQSTLFPPITSSCFHDSHGRNSLNTVPLSTKLPKRVQENKHDQVIARQSTVVSGIKKQKNVATRKKWTEEETNNLLFGVHKHGVGCWADILNDSSFVFNERSSSDLKDRWRTCCPDELRKRASTGIDGMKKVTSKKMRSCLNSDLNSDDVFIHDESKSNETNLKTNSITASRKKRSHRKKLEDLFRLGIKGPIRQSSRRERRQFTEEEDCAILQGYKTFGPAWSKIQKDPRLNLQSRQPTDLRDRFRNKFKDKFLETKRSNFPLVVPKKFCKNNNALNIFGKDDYVGVNQVFTKNNDFRPTQSTLQSFPSRDGLRIQEIISTEPFNTIDQPSIDSVENLPFNQFTDWSQSSATSYSNIIGEMDISRLIIDQNWSSIPQSKEKQASLEVNNLLLTGSESFHQLPSFFSISNEVDDLTGPPFS</sequence>